<dbReference type="AlphaFoldDB" id="A0AA86IZ38"/>
<evidence type="ECO:0000313" key="1">
    <source>
        <dbReference type="EMBL" id="BET24518.1"/>
    </source>
</evidence>
<keyword evidence="2" id="KW-1185">Reference proteome</keyword>
<dbReference type="KEGG" id="lto:RGQ30_00190"/>
<accession>A0AA86IZ38</accession>
<sequence>MEFDQSSSDLKLTRQIDKKKGGSHQDAWRMWSLIIDQMIEKMNSDSDEYVKEQIDLLEHKKYVKDLRPPSVRGEINYQFKGGLWIFEGKKSSFKTIISKALEDDTVLFNSSDPLLKFIYHNKSIIFTANLFFESIVSRNPGSICSGIKNKYKDYIL</sequence>
<proteinExistence type="predicted"/>
<gene>
    <name evidence="1" type="ORF">RGQ30_00190</name>
</gene>
<name>A0AA86IZ38_9BURK</name>
<organism evidence="1 2">
    <name type="scientific">Limnobacter thiooxidans</name>
    <dbReference type="NCBI Taxonomy" id="131080"/>
    <lineage>
        <taxon>Bacteria</taxon>
        <taxon>Pseudomonadati</taxon>
        <taxon>Pseudomonadota</taxon>
        <taxon>Betaproteobacteria</taxon>
        <taxon>Burkholderiales</taxon>
        <taxon>Burkholderiaceae</taxon>
        <taxon>Limnobacter</taxon>
    </lineage>
</organism>
<protein>
    <submittedName>
        <fullName evidence="1">Uncharacterized protein</fullName>
    </submittedName>
</protein>
<dbReference type="Proteomes" id="UP001329151">
    <property type="component" value="Chromosome"/>
</dbReference>
<reference evidence="1 2" key="1">
    <citation type="submission" date="2023-10" db="EMBL/GenBank/DDBJ databases">
        <title>Complete Genome Sequence of Limnobacter thiooxidans CS-K2T, Isolated from freshwater lake sediments in Bavaria, Germany.</title>
        <authorList>
            <person name="Naruki M."/>
            <person name="Watanabe A."/>
            <person name="Warashina T."/>
            <person name="Morita T."/>
            <person name="Arakawa K."/>
        </authorList>
    </citation>
    <scope>NUCLEOTIDE SEQUENCE [LARGE SCALE GENOMIC DNA]</scope>
    <source>
        <strain evidence="1 2">CS-K2</strain>
    </source>
</reference>
<dbReference type="EMBL" id="AP028947">
    <property type="protein sequence ID" value="BET24518.1"/>
    <property type="molecule type" value="Genomic_DNA"/>
</dbReference>
<evidence type="ECO:0000313" key="2">
    <source>
        <dbReference type="Proteomes" id="UP001329151"/>
    </source>
</evidence>